<feature type="region of interest" description="Disordered" evidence="1">
    <location>
        <begin position="1"/>
        <end position="52"/>
    </location>
</feature>
<protein>
    <recommendedName>
        <fullName evidence="2">Pop1 N-terminal domain-containing protein</fullName>
    </recommendedName>
</protein>
<evidence type="ECO:0000259" key="2">
    <source>
        <dbReference type="Pfam" id="PF06978"/>
    </source>
</evidence>
<dbReference type="PANTHER" id="PTHR22731:SF3">
    <property type="entry name" value="RIBONUCLEASES P_MRP PROTEIN SUBUNIT POP1"/>
    <property type="match status" value="1"/>
</dbReference>
<evidence type="ECO:0000256" key="1">
    <source>
        <dbReference type="SAM" id="MobiDB-lite"/>
    </source>
</evidence>
<dbReference type="GO" id="GO:0000172">
    <property type="term" value="C:ribonuclease MRP complex"/>
    <property type="evidence" value="ECO:0007669"/>
    <property type="project" value="InterPro"/>
</dbReference>
<dbReference type="EMBL" id="JAGHQM010000847">
    <property type="protein sequence ID" value="KAH0558430.1"/>
    <property type="molecule type" value="Genomic_DNA"/>
</dbReference>
<gene>
    <name evidence="3" type="ORF">GP486_004909</name>
</gene>
<accession>A0A9P8LAA0</accession>
<evidence type="ECO:0000313" key="3">
    <source>
        <dbReference type="EMBL" id="KAH0558430.1"/>
    </source>
</evidence>
<organism evidence="3 4">
    <name type="scientific">Trichoglossum hirsutum</name>
    <dbReference type="NCBI Taxonomy" id="265104"/>
    <lineage>
        <taxon>Eukaryota</taxon>
        <taxon>Fungi</taxon>
        <taxon>Dikarya</taxon>
        <taxon>Ascomycota</taxon>
        <taxon>Pezizomycotina</taxon>
        <taxon>Geoglossomycetes</taxon>
        <taxon>Geoglossales</taxon>
        <taxon>Geoglossaceae</taxon>
        <taxon>Trichoglossum</taxon>
    </lineage>
</organism>
<keyword evidence="4" id="KW-1185">Reference proteome</keyword>
<sequence>MASIKDGKTGKTGSGLSGTPGTVDAKSLKRKQPQGKEDEKRNGNARERKRAKILDARTIATQTSEKALKSGRLDVNAFVQAREFEIRALEEGMANAKKSSTRRAFQQVPRDMRRRTASHNVKVVPKRLRARAEKEVRISIFQPGADKLS</sequence>
<feature type="region of interest" description="Disordered" evidence="1">
    <location>
        <begin position="95"/>
        <end position="118"/>
    </location>
</feature>
<dbReference type="Pfam" id="PF06978">
    <property type="entry name" value="POP1_N"/>
    <property type="match status" value="1"/>
</dbReference>
<dbReference type="Proteomes" id="UP000750711">
    <property type="component" value="Unassembled WGS sequence"/>
</dbReference>
<feature type="compositionally biased region" description="Basic and acidic residues" evidence="1">
    <location>
        <begin position="34"/>
        <end position="46"/>
    </location>
</feature>
<evidence type="ECO:0000313" key="4">
    <source>
        <dbReference type="Proteomes" id="UP000750711"/>
    </source>
</evidence>
<dbReference type="PANTHER" id="PTHR22731">
    <property type="entry name" value="RIBONUCLEASES P/MRP PROTEIN SUBUNIT POP1"/>
    <property type="match status" value="1"/>
</dbReference>
<dbReference type="InterPro" id="IPR009723">
    <property type="entry name" value="Pop1_N"/>
</dbReference>
<dbReference type="InterPro" id="IPR039182">
    <property type="entry name" value="Pop1"/>
</dbReference>
<dbReference type="GO" id="GO:0005655">
    <property type="term" value="C:nucleolar ribonuclease P complex"/>
    <property type="evidence" value="ECO:0007669"/>
    <property type="project" value="InterPro"/>
</dbReference>
<dbReference type="AlphaFoldDB" id="A0A9P8LAA0"/>
<reference evidence="3" key="1">
    <citation type="submission" date="2021-03" db="EMBL/GenBank/DDBJ databases">
        <title>Comparative genomics and phylogenomic investigation of the class Geoglossomycetes provide insights into ecological specialization and systematics.</title>
        <authorList>
            <person name="Melie T."/>
            <person name="Pirro S."/>
            <person name="Miller A.N."/>
            <person name="Quandt A."/>
        </authorList>
    </citation>
    <scope>NUCLEOTIDE SEQUENCE</scope>
    <source>
        <strain evidence="3">CAQ_001_2017</strain>
    </source>
</reference>
<name>A0A9P8LAA0_9PEZI</name>
<comment type="caution">
    <text evidence="3">The sequence shown here is derived from an EMBL/GenBank/DDBJ whole genome shotgun (WGS) entry which is preliminary data.</text>
</comment>
<feature type="domain" description="Pop1 N-terminal" evidence="2">
    <location>
        <begin position="78"/>
        <end position="136"/>
    </location>
</feature>
<proteinExistence type="predicted"/>
<dbReference type="GO" id="GO:0001682">
    <property type="term" value="P:tRNA 5'-leader removal"/>
    <property type="evidence" value="ECO:0007669"/>
    <property type="project" value="InterPro"/>
</dbReference>